<sequence length="207" mass="23252">MLSRALVFAENIVDVKYFKISVIKGPEEVRKRSEAAVLGKQPDVSCVYTESGQPRRNIVDDRNQKSDSPARLGSIKDFISPLHANSADFPYGLEEYQKVMCNHAFTAVLETTVTLWEHLLTTAEAYIPALTDREEWSRLQLVIIHEYAELGVQDTYLLKLLPLLDIGLHTVLEGFCKYELVGMKDNAKLLAGKTPADEANLVDLNED</sequence>
<evidence type="ECO:0000313" key="2">
    <source>
        <dbReference type="Proteomes" id="UP000826661"/>
    </source>
</evidence>
<protein>
    <submittedName>
        <fullName evidence="1">Uncharacterized protein</fullName>
    </submittedName>
</protein>
<organism evidence="1 2">
    <name type="scientific">Trichoderma simmonsii</name>
    <dbReference type="NCBI Taxonomy" id="1491479"/>
    <lineage>
        <taxon>Eukaryota</taxon>
        <taxon>Fungi</taxon>
        <taxon>Dikarya</taxon>
        <taxon>Ascomycota</taxon>
        <taxon>Pezizomycotina</taxon>
        <taxon>Sordariomycetes</taxon>
        <taxon>Hypocreomycetidae</taxon>
        <taxon>Hypocreales</taxon>
        <taxon>Hypocreaceae</taxon>
        <taxon>Trichoderma</taxon>
    </lineage>
</organism>
<dbReference type="Proteomes" id="UP000826661">
    <property type="component" value="Chromosome II"/>
</dbReference>
<dbReference type="AlphaFoldDB" id="A0A8G0L5M6"/>
<name>A0A8G0L5M6_9HYPO</name>
<accession>A0A8G0L5M6</accession>
<gene>
    <name evidence="1" type="ORF">H0G86_003491</name>
</gene>
<dbReference type="EMBL" id="CP075865">
    <property type="protein sequence ID" value="QYS96232.1"/>
    <property type="molecule type" value="Genomic_DNA"/>
</dbReference>
<reference evidence="1 2" key="1">
    <citation type="journal article" date="2021" name="BMC Genomics">
        <title>Telomere-to-telomere genome assembly of asparaginase-producing Trichoderma simmonsii.</title>
        <authorList>
            <person name="Chung D."/>
            <person name="Kwon Y.M."/>
            <person name="Yang Y."/>
        </authorList>
    </citation>
    <scope>NUCLEOTIDE SEQUENCE [LARGE SCALE GENOMIC DNA]</scope>
    <source>
        <strain evidence="1 2">GH-Sj1</strain>
    </source>
</reference>
<proteinExistence type="predicted"/>
<keyword evidence="2" id="KW-1185">Reference proteome</keyword>
<evidence type="ECO:0000313" key="1">
    <source>
        <dbReference type="EMBL" id="QYS96232.1"/>
    </source>
</evidence>